<protein>
    <submittedName>
        <fullName evidence="2">Uncharacterized protein</fullName>
    </submittedName>
</protein>
<dbReference type="EMBL" id="AGNL01011660">
    <property type="protein sequence ID" value="EJK68269.1"/>
    <property type="molecule type" value="Genomic_DNA"/>
</dbReference>
<evidence type="ECO:0000313" key="3">
    <source>
        <dbReference type="Proteomes" id="UP000266841"/>
    </source>
</evidence>
<reference evidence="2 3" key="1">
    <citation type="journal article" date="2012" name="Genome Biol.">
        <title>Genome and low-iron response of an oceanic diatom adapted to chronic iron limitation.</title>
        <authorList>
            <person name="Lommer M."/>
            <person name="Specht M."/>
            <person name="Roy A.S."/>
            <person name="Kraemer L."/>
            <person name="Andreson R."/>
            <person name="Gutowska M.A."/>
            <person name="Wolf J."/>
            <person name="Bergner S.V."/>
            <person name="Schilhabel M.B."/>
            <person name="Klostermeier U.C."/>
            <person name="Beiko R.G."/>
            <person name="Rosenstiel P."/>
            <person name="Hippler M."/>
            <person name="Laroche J."/>
        </authorList>
    </citation>
    <scope>NUCLEOTIDE SEQUENCE [LARGE SCALE GENOMIC DNA]</scope>
    <source>
        <strain evidence="2 3">CCMP1005</strain>
    </source>
</reference>
<proteinExistence type="predicted"/>
<evidence type="ECO:0000313" key="2">
    <source>
        <dbReference type="EMBL" id="EJK68269.1"/>
    </source>
</evidence>
<feature type="region of interest" description="Disordered" evidence="1">
    <location>
        <begin position="73"/>
        <end position="96"/>
    </location>
</feature>
<dbReference type="AlphaFoldDB" id="K0STG9"/>
<sequence length="96" mass="10512">MAPVLRRKEPTMAPATRPRPSYKILTLWAGKKRTKVQVSENKKDARGPAALAAAAFGVLGMCHHYDYYDFVPHPGGGESEGGRRKSGFKIKTSIKA</sequence>
<gene>
    <name evidence="2" type="ORF">THAOC_10567</name>
</gene>
<accession>K0STG9</accession>
<name>K0STG9_THAOC</name>
<keyword evidence="3" id="KW-1185">Reference proteome</keyword>
<comment type="caution">
    <text evidence="2">The sequence shown here is derived from an EMBL/GenBank/DDBJ whole genome shotgun (WGS) entry which is preliminary data.</text>
</comment>
<feature type="compositionally biased region" description="Basic residues" evidence="1">
    <location>
        <begin position="84"/>
        <end position="96"/>
    </location>
</feature>
<organism evidence="2 3">
    <name type="scientific">Thalassiosira oceanica</name>
    <name type="common">Marine diatom</name>
    <dbReference type="NCBI Taxonomy" id="159749"/>
    <lineage>
        <taxon>Eukaryota</taxon>
        <taxon>Sar</taxon>
        <taxon>Stramenopiles</taxon>
        <taxon>Ochrophyta</taxon>
        <taxon>Bacillariophyta</taxon>
        <taxon>Coscinodiscophyceae</taxon>
        <taxon>Thalassiosirophycidae</taxon>
        <taxon>Thalassiosirales</taxon>
        <taxon>Thalassiosiraceae</taxon>
        <taxon>Thalassiosira</taxon>
    </lineage>
</organism>
<evidence type="ECO:0000256" key="1">
    <source>
        <dbReference type="SAM" id="MobiDB-lite"/>
    </source>
</evidence>
<dbReference type="Proteomes" id="UP000266841">
    <property type="component" value="Unassembled WGS sequence"/>
</dbReference>